<dbReference type="OrthoDB" id="641149at2759"/>
<dbReference type="PROSITE" id="PS00175">
    <property type="entry name" value="PG_MUTASE"/>
    <property type="match status" value="1"/>
</dbReference>
<dbReference type="SMART" id="SM00855">
    <property type="entry name" value="PGAM"/>
    <property type="match status" value="1"/>
</dbReference>
<dbReference type="EMBL" id="CAMXCT030000229">
    <property type="protein sequence ID" value="CAL4763189.1"/>
    <property type="molecule type" value="Genomic_DNA"/>
</dbReference>
<dbReference type="InterPro" id="IPR013078">
    <property type="entry name" value="His_Pase_superF_clade-1"/>
</dbReference>
<feature type="compositionally biased region" description="Pro residues" evidence="1">
    <location>
        <begin position="162"/>
        <end position="174"/>
    </location>
</feature>
<protein>
    <submittedName>
        <fullName evidence="2">Uncharacterized protein</fullName>
    </submittedName>
</protein>
<feature type="compositionally biased region" description="Basic and acidic residues" evidence="1">
    <location>
        <begin position="222"/>
        <end position="256"/>
    </location>
</feature>
<feature type="non-terminal residue" evidence="2">
    <location>
        <position position="1785"/>
    </location>
</feature>
<evidence type="ECO:0000256" key="1">
    <source>
        <dbReference type="SAM" id="MobiDB-lite"/>
    </source>
</evidence>
<evidence type="ECO:0000313" key="2">
    <source>
        <dbReference type="EMBL" id="CAI3975877.1"/>
    </source>
</evidence>
<reference evidence="3 4" key="2">
    <citation type="submission" date="2024-05" db="EMBL/GenBank/DDBJ databases">
        <authorList>
            <person name="Chen Y."/>
            <person name="Shah S."/>
            <person name="Dougan E. K."/>
            <person name="Thang M."/>
            <person name="Chan C."/>
        </authorList>
    </citation>
    <scope>NUCLEOTIDE SEQUENCE [LARGE SCALE GENOMIC DNA]</scope>
</reference>
<gene>
    <name evidence="2" type="ORF">C1SCF055_LOCUS4153</name>
</gene>
<feature type="compositionally biased region" description="Low complexity" evidence="1">
    <location>
        <begin position="646"/>
        <end position="666"/>
    </location>
</feature>
<dbReference type="Gene3D" id="3.40.50.1240">
    <property type="entry name" value="Phosphoglycerate mutase-like"/>
    <property type="match status" value="1"/>
</dbReference>
<feature type="compositionally biased region" description="Low complexity" evidence="1">
    <location>
        <begin position="811"/>
        <end position="823"/>
    </location>
</feature>
<dbReference type="InterPro" id="IPR029063">
    <property type="entry name" value="SAM-dependent_MTases_sf"/>
</dbReference>
<keyword evidence="4" id="KW-1185">Reference proteome</keyword>
<organism evidence="2">
    <name type="scientific">Cladocopium goreaui</name>
    <dbReference type="NCBI Taxonomy" id="2562237"/>
    <lineage>
        <taxon>Eukaryota</taxon>
        <taxon>Sar</taxon>
        <taxon>Alveolata</taxon>
        <taxon>Dinophyceae</taxon>
        <taxon>Suessiales</taxon>
        <taxon>Symbiodiniaceae</taxon>
        <taxon>Cladocopium</taxon>
    </lineage>
</organism>
<comment type="caution">
    <text evidence="2">The sequence shown here is derived from an EMBL/GenBank/DDBJ whole genome shotgun (WGS) entry which is preliminary data.</text>
</comment>
<dbReference type="EMBL" id="CAMXCT020000229">
    <property type="protein sequence ID" value="CAL1129252.1"/>
    <property type="molecule type" value="Genomic_DNA"/>
</dbReference>
<feature type="compositionally biased region" description="Polar residues" evidence="1">
    <location>
        <begin position="610"/>
        <end position="619"/>
    </location>
</feature>
<dbReference type="InterPro" id="IPR001345">
    <property type="entry name" value="PG/BPGM_mutase_AS"/>
</dbReference>
<feature type="compositionally biased region" description="Basic and acidic residues" evidence="1">
    <location>
        <begin position="824"/>
        <end position="837"/>
    </location>
</feature>
<evidence type="ECO:0000313" key="3">
    <source>
        <dbReference type="EMBL" id="CAL4763189.1"/>
    </source>
</evidence>
<dbReference type="SUPFAM" id="SSF53254">
    <property type="entry name" value="Phosphoglycerate mutase-like"/>
    <property type="match status" value="1"/>
</dbReference>
<accession>A0A9P1FJ61</accession>
<feature type="region of interest" description="Disordered" evidence="1">
    <location>
        <begin position="804"/>
        <end position="873"/>
    </location>
</feature>
<dbReference type="Gene3D" id="3.40.50.150">
    <property type="entry name" value="Vaccinia Virus protein VP39"/>
    <property type="match status" value="1"/>
</dbReference>
<reference evidence="2" key="1">
    <citation type="submission" date="2022-10" db="EMBL/GenBank/DDBJ databases">
        <authorList>
            <person name="Chen Y."/>
            <person name="Dougan E. K."/>
            <person name="Chan C."/>
            <person name="Rhodes N."/>
            <person name="Thang M."/>
        </authorList>
    </citation>
    <scope>NUCLEOTIDE SEQUENCE</scope>
</reference>
<feature type="compositionally biased region" description="Acidic residues" evidence="1">
    <location>
        <begin position="206"/>
        <end position="221"/>
    </location>
</feature>
<feature type="compositionally biased region" description="Basic residues" evidence="1">
    <location>
        <begin position="620"/>
        <end position="644"/>
    </location>
</feature>
<dbReference type="Proteomes" id="UP001152797">
    <property type="component" value="Unassembled WGS sequence"/>
</dbReference>
<sequence>MHVLLVRHGQSENNILEAAHGSGEAFYGKRSIDPPLSKLGHQQAELLGRRLGAQLKGFKVGEGMPEAFCNKCKSAPSSEGDSWCTGCSALELSQNLLRQRWVNIGIRKIAEEALLSTARLIKGFRNLDRAITTDGPPTGSGIASKARAAPPRSRSPRRDNRPPLPRAPTPPPARSPLRREERYSERDARERSRDRGRDTRRREEKLEEESYDYLAEESEEEEPRHRDDCLEEAERHPRVKEEDTYETKGRGSERPAEPIGPPPVPREVEYPSSGKKKKKKKNKGRRGGTKHQRRYREVEDPLRRSHRRLNPSFAVCGRAMREDVEWLYTEDEGERRERVAESLAAQPKPNAPQEYDVLEAEFWRTRHVPAGSVLTYSLADETLAPAGLIAVLVKTRQSKQEGIWLEVKALGCAEAAFKHRLQGCYKGARKFHHICYPDAEGNCPQAGSQGVHLMKFKWYPPGDFDAEWLSKASRKAILEGIDMAATEREGEPPPGRRHPGPVGNDTSKVEEQLRKLRDKGRTRVTFVGEGGELPSAVPDGGPGGALRAGILRKPVESSSAVALSPRTQKVKEEVIPVDSDTEVAPKEKKRGLRKKRGKGVGETLALAVASRQTLTSQQTGKKRRSRSRSSQRDKKKKKKRKRRSSSQDSSQEGSSEDSSSLSLQPPLKKKSMKEPGSVYRLLVAQAAEQLAQEGLEQDESTGLRGAGSKVKMYTYYQLALKPSLDARSRDAKELAMLAKALDLLQEGDLAQLADLISARLIAVDTATRQGWQAARYLEIQSLEDDGTAPPHILLAAMRHQKQVEKAGGKGSWSRSQSWQWDWQSDARPKGKGKDQKGKGKKGKPKGKGGKQGWSHWQGSPKEKTGLNSDDSISGSMVELTAGVDHSVESSGNLKEQSAGSHLSEALHSSLKEFSMSGAGLPFDLAVHDTEDRDSMFSFGTILEKLSGCKTVADCGVWLAWGLKNQLFSLKPETAGPSRTAGRNRPGSLFPLPVEFPSFLPAGPDDPAAAGGVAFATECWLGVACTAINTFYDCQKVIHETEATINAQLQDAASRAWGDAGVLTAADKQVINSPEVTELGIRLDGRLGMLGASPARILKTLWGSVFLLSQRRWDKKLAQMILGRWVFILQFRRAAMGVLSQAWDTIETPWPHAGLVRRLHREVLVLMCLAPLLQTDMQIGYDPLVTCSDASETGNRTTRSTWPDVIELHDIEKVTKDDVRSWANTFSRISEVHVIAGFPCVHLSSARAYRQNLAGEGSRLFWTLLTLLGWVHQVFGTFCKVKHCVENVASMDEAARREISKELDIVPVKLDPADCMDYSRPRLAWCSVELFAMDGVQLWTEKEYIRAVVVAPKPPVESWIRPGWTWPFKDEGVCFPTFMKSIKRNKPPPAPAGLHRASPDTVERWRQDCFRFPPYQYAEHFMLCNSVGEKRPLDSSERELLLGFGPGHTLNCLAASEAKKSSEAFEDLRKSLCGDSFSILSFAIMISQMCAELVPRMGPGQIVQRLGLAPGASAHPAVLAPLTRWLQYGNDLAPAPDAPLQLVQHLGLMVNHTGTPLMLEAVRDGSAPSPGRAGSSLSGRETKAQSWRLFKDWRRIEAPARAPPMTVLLDGLAMLPGLRIDSKDLVLQNLSNLNVAEPTFAHAFWELAVSKLLPRIHVQQKKREELGGESLIVVSTGFFGAPDARGLERIQIQEQFPGFDAALVPENGQGSETCAEAYARAKRVVQLLRTWPQNAEEEIVVIVSHCDFIGLLGRLLLVFGSGPAGVGPGDQINSSAEHFAEEMFCD</sequence>
<dbReference type="SUPFAM" id="SSF53335">
    <property type="entry name" value="S-adenosyl-L-methionine-dependent methyltransferases"/>
    <property type="match status" value="1"/>
</dbReference>
<dbReference type="EMBL" id="CAMXCT010000229">
    <property type="protein sequence ID" value="CAI3975877.1"/>
    <property type="molecule type" value="Genomic_DNA"/>
</dbReference>
<feature type="compositionally biased region" description="Low complexity" evidence="1">
    <location>
        <begin position="143"/>
        <end position="152"/>
    </location>
</feature>
<feature type="compositionally biased region" description="Basic residues" evidence="1">
    <location>
        <begin position="587"/>
        <end position="598"/>
    </location>
</feature>
<name>A0A9P1FJ61_9DINO</name>
<feature type="compositionally biased region" description="Basic residues" evidence="1">
    <location>
        <begin position="274"/>
        <end position="294"/>
    </location>
</feature>
<dbReference type="CDD" id="cd07067">
    <property type="entry name" value="HP_PGM_like"/>
    <property type="match status" value="1"/>
</dbReference>
<feature type="compositionally biased region" description="Basic residues" evidence="1">
    <location>
        <begin position="838"/>
        <end position="848"/>
    </location>
</feature>
<feature type="region of interest" description="Disordered" evidence="1">
    <location>
        <begin position="130"/>
        <end position="299"/>
    </location>
</feature>
<feature type="region of interest" description="Disordered" evidence="1">
    <location>
        <begin position="562"/>
        <end position="673"/>
    </location>
</feature>
<evidence type="ECO:0000313" key="4">
    <source>
        <dbReference type="Proteomes" id="UP001152797"/>
    </source>
</evidence>
<feature type="region of interest" description="Disordered" evidence="1">
    <location>
        <begin position="485"/>
        <end position="510"/>
    </location>
</feature>
<dbReference type="GO" id="GO:0003824">
    <property type="term" value="F:catalytic activity"/>
    <property type="evidence" value="ECO:0007669"/>
    <property type="project" value="InterPro"/>
</dbReference>
<feature type="compositionally biased region" description="Basic and acidic residues" evidence="1">
    <location>
        <begin position="177"/>
        <end position="205"/>
    </location>
</feature>
<dbReference type="InterPro" id="IPR029033">
    <property type="entry name" value="His_PPase_superfam"/>
</dbReference>
<proteinExistence type="predicted"/>